<dbReference type="CDD" id="cd13854">
    <property type="entry name" value="CuRO_1_MaLCC_like"/>
    <property type="match status" value="1"/>
</dbReference>
<dbReference type="Proteomes" id="UP001172684">
    <property type="component" value="Unassembled WGS sequence"/>
</dbReference>
<evidence type="ECO:0000313" key="10">
    <source>
        <dbReference type="Proteomes" id="UP001172684"/>
    </source>
</evidence>
<proteinExistence type="inferred from homology"/>
<dbReference type="InterPro" id="IPR001117">
    <property type="entry name" value="Cu-oxidase_2nd"/>
</dbReference>
<evidence type="ECO:0000259" key="6">
    <source>
        <dbReference type="Pfam" id="PF00394"/>
    </source>
</evidence>
<feature type="domain" description="Plastocyanin-like" evidence="6">
    <location>
        <begin position="298"/>
        <end position="451"/>
    </location>
</feature>
<dbReference type="Pfam" id="PF07731">
    <property type="entry name" value="Cu-oxidase_2"/>
    <property type="match status" value="1"/>
</dbReference>
<keyword evidence="2" id="KW-0479">Metal-binding</keyword>
<dbReference type="Gene3D" id="2.60.40.420">
    <property type="entry name" value="Cupredoxins - blue copper proteins"/>
    <property type="match status" value="3"/>
</dbReference>
<evidence type="ECO:0000256" key="4">
    <source>
        <dbReference type="ARBA" id="ARBA00023008"/>
    </source>
</evidence>
<reference evidence="9" key="1">
    <citation type="submission" date="2022-10" db="EMBL/GenBank/DDBJ databases">
        <title>Culturing micro-colonial fungi from biological soil crusts in the Mojave desert and describing Neophaeococcomyces mojavensis, and introducing the new genera and species Taxawa tesnikishii.</title>
        <authorList>
            <person name="Kurbessoian T."/>
            <person name="Stajich J.E."/>
        </authorList>
    </citation>
    <scope>NUCLEOTIDE SEQUENCE</scope>
    <source>
        <strain evidence="9">TK_1</strain>
    </source>
</reference>
<sequence>MRTTSTTTVCNVVPTCPTVSGLDGTPTSSMPPRYTDPNVNHWDPANRPPERPFGGNNGSAYHGPGWVPNGCDSLVPALPQKDTNGNSPWGVLPCPNLPPYLPNTPCPTCTASSSSSSASSTGGSGSPSPNTTGSATGRPKPTGLPWGDKNATDNNPYTDAPYTGVTRHYDFTISYKKIAPDGVMKDGLVINDGFPGPLIEANWGDWIEVKVKNLLPNEGAALHWHGITQKGTPWMDGVPAVQQCPIVPNATFTYKFRADLYGSSWYHSHYSAQYAGGAFGPMIIHGPKHGEYDVDVGPIMLSDWYHDDYYKIVNQTVRQGRPPPSNNNLINGKMNYPCANTTKSCTPNAGVSKFTFKSGKKHLLRLINTSADGMQKFSIDNHTMTVISDDFVPINPYKTDLITLGVGQRADVVVEANGDAKGAYWMRASLGRGLGACSLVDGVSPNAVAAIYYENADTSAVPATVSNITEARIKTCQNDDLALVTPLFPITPDPNPTQTQQLDITFGSNGTHQVWKINNSSFRGNFNDPVLLKANQGNLTFSPELNVYNFGNSKSVRFVVYNKFQFLSHPMHMHGHNMYVLAQGFGTWDGVVTNPSNPQRRDVHILPPARDAGATPSYIVVQFDLDNPGVWPFHCHVAWHVSAGLYINILERPDDIAKYNIPAAFEQSCVDWNKYSGLFPPNQIDSGL</sequence>
<feature type="domain" description="Plastocyanin-like" evidence="7">
    <location>
        <begin position="528"/>
        <end position="654"/>
    </location>
</feature>
<dbReference type="PANTHER" id="PTHR11709">
    <property type="entry name" value="MULTI-COPPER OXIDASE"/>
    <property type="match status" value="1"/>
</dbReference>
<keyword evidence="10" id="KW-1185">Reference proteome</keyword>
<dbReference type="InterPro" id="IPR011706">
    <property type="entry name" value="Cu-oxidase_C"/>
</dbReference>
<evidence type="ECO:0000256" key="1">
    <source>
        <dbReference type="ARBA" id="ARBA00010609"/>
    </source>
</evidence>
<dbReference type="InterPro" id="IPR008972">
    <property type="entry name" value="Cupredoxin"/>
</dbReference>
<gene>
    <name evidence="9" type="ORF">H2201_005875</name>
</gene>
<dbReference type="SUPFAM" id="SSF49503">
    <property type="entry name" value="Cupredoxins"/>
    <property type="match status" value="3"/>
</dbReference>
<dbReference type="InterPro" id="IPR002355">
    <property type="entry name" value="Cu_oxidase_Cu_BS"/>
</dbReference>
<dbReference type="Pfam" id="PF07732">
    <property type="entry name" value="Cu-oxidase_3"/>
    <property type="match status" value="1"/>
</dbReference>
<dbReference type="CDD" id="cd13901">
    <property type="entry name" value="CuRO_3_MaLCC_like"/>
    <property type="match status" value="1"/>
</dbReference>
<feature type="compositionally biased region" description="Low complexity" evidence="5">
    <location>
        <begin position="108"/>
        <end position="137"/>
    </location>
</feature>
<evidence type="ECO:0000259" key="8">
    <source>
        <dbReference type="Pfam" id="PF07732"/>
    </source>
</evidence>
<comment type="similarity">
    <text evidence="1">Belongs to the multicopper oxidase family.</text>
</comment>
<dbReference type="PANTHER" id="PTHR11709:SF145">
    <property type="entry name" value="LCC1"/>
    <property type="match status" value="1"/>
</dbReference>
<dbReference type="InterPro" id="IPR045087">
    <property type="entry name" value="Cu-oxidase_fam"/>
</dbReference>
<dbReference type="PROSITE" id="PS00079">
    <property type="entry name" value="MULTICOPPER_OXIDASE1"/>
    <property type="match status" value="1"/>
</dbReference>
<accession>A0ABQ9NTY5</accession>
<dbReference type="InterPro" id="IPR033138">
    <property type="entry name" value="Cu_oxidase_CS"/>
</dbReference>
<dbReference type="PROSITE" id="PS00080">
    <property type="entry name" value="MULTICOPPER_OXIDASE2"/>
    <property type="match status" value="1"/>
</dbReference>
<evidence type="ECO:0000256" key="2">
    <source>
        <dbReference type="ARBA" id="ARBA00022723"/>
    </source>
</evidence>
<protein>
    <recommendedName>
        <fullName evidence="11">Laccase</fullName>
    </recommendedName>
</protein>
<evidence type="ECO:0000259" key="7">
    <source>
        <dbReference type="Pfam" id="PF07731"/>
    </source>
</evidence>
<dbReference type="InterPro" id="IPR011707">
    <property type="entry name" value="Cu-oxidase-like_N"/>
</dbReference>
<organism evidence="9 10">
    <name type="scientific">Coniosporium apollinis</name>
    <dbReference type="NCBI Taxonomy" id="61459"/>
    <lineage>
        <taxon>Eukaryota</taxon>
        <taxon>Fungi</taxon>
        <taxon>Dikarya</taxon>
        <taxon>Ascomycota</taxon>
        <taxon>Pezizomycotina</taxon>
        <taxon>Dothideomycetes</taxon>
        <taxon>Dothideomycetes incertae sedis</taxon>
        <taxon>Coniosporium</taxon>
    </lineage>
</organism>
<evidence type="ECO:0008006" key="11">
    <source>
        <dbReference type="Google" id="ProtNLM"/>
    </source>
</evidence>
<keyword evidence="4" id="KW-0186">Copper</keyword>
<evidence type="ECO:0000256" key="3">
    <source>
        <dbReference type="ARBA" id="ARBA00023002"/>
    </source>
</evidence>
<feature type="domain" description="Plastocyanin-like" evidence="8">
    <location>
        <begin position="173"/>
        <end position="288"/>
    </location>
</feature>
<dbReference type="CDD" id="cd13880">
    <property type="entry name" value="CuRO_2_MaLCC_like"/>
    <property type="match status" value="1"/>
</dbReference>
<dbReference type="Pfam" id="PF00394">
    <property type="entry name" value="Cu-oxidase"/>
    <property type="match status" value="1"/>
</dbReference>
<dbReference type="EMBL" id="JAPDRL010000046">
    <property type="protein sequence ID" value="KAJ9662997.1"/>
    <property type="molecule type" value="Genomic_DNA"/>
</dbReference>
<feature type="region of interest" description="Disordered" evidence="5">
    <location>
        <begin position="20"/>
        <end position="61"/>
    </location>
</feature>
<feature type="region of interest" description="Disordered" evidence="5">
    <location>
        <begin position="108"/>
        <end position="159"/>
    </location>
</feature>
<evidence type="ECO:0000256" key="5">
    <source>
        <dbReference type="SAM" id="MobiDB-lite"/>
    </source>
</evidence>
<evidence type="ECO:0000313" key="9">
    <source>
        <dbReference type="EMBL" id="KAJ9662997.1"/>
    </source>
</evidence>
<comment type="caution">
    <text evidence="9">The sequence shown here is derived from an EMBL/GenBank/DDBJ whole genome shotgun (WGS) entry which is preliminary data.</text>
</comment>
<keyword evidence="3" id="KW-0560">Oxidoreductase</keyword>
<name>A0ABQ9NTY5_9PEZI</name>